<dbReference type="SUPFAM" id="SSF56601">
    <property type="entry name" value="beta-lactamase/transpeptidase-like"/>
    <property type="match status" value="1"/>
</dbReference>
<evidence type="ECO:0000256" key="1">
    <source>
        <dbReference type="SAM" id="SignalP"/>
    </source>
</evidence>
<feature type="chain" id="PRO_5032315241" evidence="1">
    <location>
        <begin position="25"/>
        <end position="585"/>
    </location>
</feature>
<sequence length="585" mass="65751">MLTFIRHYLIIQPLIILMTGLASCQPKNPVSETDAITKLAVHYLNTNKPDSLYQLTDKEFAKQITQVMWVSSYKEKIVPFLPLTTVTFITNSDSVSIYKVDGKIPLTLYVSLDKQGKLHKFYFEPYQQEIKPVTLSESEQKTDLLARKVLNLINRRQADSVYLLAGDDFKKHIDAVRWNNVAKNIFWLTPLPQAVFLRSENGVNIYSMRPYEFMFGSIDKNGKFNAFAMPPYPDNTVKTQKAESDNKLTTHLDSVVDKVIREYIQTKGNIGVSAGIFYKGHRYFYNYGERKKGGRQLPDANTIYDIGSVTKTFTSTLLAIAVNQGKLTLETPITKYLPDSVAQNPALKNITFKELANHTSGFPFQPDNVSRKIIDINQPFENYDTGDMLSALKHFKQTRQPGAEYVYSNWGVALLGLMLEKIYHQSYPELIRQYITFPLKMNETMCAVDTLKTVNVARGYDKLFEPVPFIKMEAFRSAGVIKSSAFDMLAYAQAQLSTSDPALAAAIKLAHQITFDNGGYTVGLGWAYALDDKNLISHNGGTVGYHSNVSVDLGKQIAVVILTNNVTTGDAVGVNLMKAIQAMKY</sequence>
<dbReference type="PANTHER" id="PTHR46825:SF8">
    <property type="entry name" value="BETA-LACTAMASE-RELATED"/>
    <property type="match status" value="1"/>
</dbReference>
<protein>
    <submittedName>
        <fullName evidence="3">CubicO group peptidase (Beta-lactamase class C family)</fullName>
    </submittedName>
</protein>
<dbReference type="PROSITE" id="PS51257">
    <property type="entry name" value="PROKAR_LIPOPROTEIN"/>
    <property type="match status" value="1"/>
</dbReference>
<organism evidence="3 4">
    <name type="scientific">Mucilaginibacter lappiensis</name>
    <dbReference type="NCBI Taxonomy" id="354630"/>
    <lineage>
        <taxon>Bacteria</taxon>
        <taxon>Pseudomonadati</taxon>
        <taxon>Bacteroidota</taxon>
        <taxon>Sphingobacteriia</taxon>
        <taxon>Sphingobacteriales</taxon>
        <taxon>Sphingobacteriaceae</taxon>
        <taxon>Mucilaginibacter</taxon>
    </lineage>
</organism>
<dbReference type="InterPro" id="IPR050491">
    <property type="entry name" value="AmpC-like"/>
</dbReference>
<evidence type="ECO:0000259" key="2">
    <source>
        <dbReference type="Pfam" id="PF00144"/>
    </source>
</evidence>
<dbReference type="Proteomes" id="UP000548326">
    <property type="component" value="Unassembled WGS sequence"/>
</dbReference>
<feature type="domain" description="Beta-lactamase-related" evidence="2">
    <location>
        <begin position="256"/>
        <end position="570"/>
    </location>
</feature>
<dbReference type="InterPro" id="IPR001466">
    <property type="entry name" value="Beta-lactam-related"/>
</dbReference>
<proteinExistence type="predicted"/>
<dbReference type="InterPro" id="IPR012338">
    <property type="entry name" value="Beta-lactam/transpept-like"/>
</dbReference>
<dbReference type="EMBL" id="JACHCA010000033">
    <property type="protein sequence ID" value="MBB6131818.1"/>
    <property type="molecule type" value="Genomic_DNA"/>
</dbReference>
<accession>A0A841JSR0</accession>
<comment type="caution">
    <text evidence="3">The sequence shown here is derived from an EMBL/GenBank/DDBJ whole genome shotgun (WGS) entry which is preliminary data.</text>
</comment>
<name>A0A841JSR0_9SPHI</name>
<reference evidence="3 4" key="1">
    <citation type="submission" date="2020-08" db="EMBL/GenBank/DDBJ databases">
        <title>Genomic Encyclopedia of Type Strains, Phase IV (KMG-V): Genome sequencing to study the core and pangenomes of soil and plant-associated prokaryotes.</title>
        <authorList>
            <person name="Whitman W."/>
        </authorList>
    </citation>
    <scope>NUCLEOTIDE SEQUENCE [LARGE SCALE GENOMIC DNA]</scope>
    <source>
        <strain evidence="3 4">MP601</strain>
    </source>
</reference>
<evidence type="ECO:0000313" key="3">
    <source>
        <dbReference type="EMBL" id="MBB6131818.1"/>
    </source>
</evidence>
<evidence type="ECO:0000313" key="4">
    <source>
        <dbReference type="Proteomes" id="UP000548326"/>
    </source>
</evidence>
<keyword evidence="1" id="KW-0732">Signal</keyword>
<dbReference type="Gene3D" id="3.40.710.10">
    <property type="entry name" value="DD-peptidase/beta-lactamase superfamily"/>
    <property type="match status" value="1"/>
</dbReference>
<dbReference type="RefSeq" id="WP_183590206.1">
    <property type="nucleotide sequence ID" value="NZ_JACHCA010000033.1"/>
</dbReference>
<dbReference type="PANTHER" id="PTHR46825">
    <property type="entry name" value="D-ALANYL-D-ALANINE-CARBOXYPEPTIDASE/ENDOPEPTIDASE AMPH"/>
    <property type="match status" value="1"/>
</dbReference>
<gene>
    <name evidence="3" type="ORF">HDF22_005972</name>
</gene>
<dbReference type="Pfam" id="PF00144">
    <property type="entry name" value="Beta-lactamase"/>
    <property type="match status" value="1"/>
</dbReference>
<feature type="signal peptide" evidence="1">
    <location>
        <begin position="1"/>
        <end position="24"/>
    </location>
</feature>
<dbReference type="AlphaFoldDB" id="A0A841JSR0"/>